<organism evidence="1 2">
    <name type="scientific">Psychrobacillus psychrodurans</name>
    <dbReference type="NCBI Taxonomy" id="126157"/>
    <lineage>
        <taxon>Bacteria</taxon>
        <taxon>Bacillati</taxon>
        <taxon>Bacillota</taxon>
        <taxon>Bacilli</taxon>
        <taxon>Bacillales</taxon>
        <taxon>Bacillaceae</taxon>
        <taxon>Psychrobacillus</taxon>
    </lineage>
</organism>
<sequence length="55" mass="6386">MRIFSCENHINHALDMFIAEQKTFPMLEEIKNEEKLSTVCSYCESSALYIVANEN</sequence>
<reference evidence="1" key="1">
    <citation type="submission" date="2022-05" db="EMBL/GenBank/DDBJ databases">
        <authorList>
            <person name="Colautti A."/>
            <person name="Iacumin L."/>
        </authorList>
    </citation>
    <scope>NUCLEOTIDE SEQUENCE</scope>
    <source>
        <strain evidence="1">DSM 30747</strain>
    </source>
</reference>
<proteinExistence type="predicted"/>
<dbReference type="EMBL" id="JAMKBI010000006">
    <property type="protein sequence ID" value="MCZ8533733.1"/>
    <property type="molecule type" value="Genomic_DNA"/>
</dbReference>
<name>A0A9X3RB17_9BACI</name>
<dbReference type="AlphaFoldDB" id="A0A9X3RB17"/>
<dbReference type="NCBIfam" id="TIGR04129">
    <property type="entry name" value="CxxH_BA5709"/>
    <property type="match status" value="1"/>
</dbReference>
<dbReference type="RefSeq" id="WP_269922024.1">
    <property type="nucleotide sequence ID" value="NZ_JAMKBI010000006.1"/>
</dbReference>
<evidence type="ECO:0000313" key="1">
    <source>
        <dbReference type="EMBL" id="MCZ8533733.1"/>
    </source>
</evidence>
<keyword evidence="2" id="KW-1185">Reference proteome</keyword>
<accession>A0A9X3RB17</accession>
<protein>
    <submittedName>
        <fullName evidence="1">CxxH/CxxC protein</fullName>
    </submittedName>
</protein>
<dbReference type="InterPro" id="IPR025626">
    <property type="entry name" value="YyzF"/>
</dbReference>
<comment type="caution">
    <text evidence="1">The sequence shown here is derived from an EMBL/GenBank/DDBJ whole genome shotgun (WGS) entry which is preliminary data.</text>
</comment>
<gene>
    <name evidence="1" type="ORF">M9R61_10445</name>
</gene>
<evidence type="ECO:0000313" key="2">
    <source>
        <dbReference type="Proteomes" id="UP001152172"/>
    </source>
</evidence>
<dbReference type="Proteomes" id="UP001152172">
    <property type="component" value="Unassembled WGS sequence"/>
</dbReference>
<dbReference type="Pfam" id="PF14116">
    <property type="entry name" value="YyzF"/>
    <property type="match status" value="1"/>
</dbReference>